<feature type="region of interest" description="Disordered" evidence="1">
    <location>
        <begin position="50"/>
        <end position="129"/>
    </location>
</feature>
<feature type="compositionally biased region" description="Basic and acidic residues" evidence="1">
    <location>
        <begin position="85"/>
        <end position="98"/>
    </location>
</feature>
<sequence>MVKLWSNLEFKKIPVYITVSRLVHKKNGPPLQRRVKEHTKHEDLGCVVQRWPGSALGPEGSDTNPNFTKDPSSMQGLVQPNLTPSDKRPPADVVRKFGEGVPAQVSSSLSNQDSKLRSPSQNNPRVASKQNVNITKLKIISTFYGKFSSQME</sequence>
<name>A0A4Y2ULQ6_ARAVE</name>
<feature type="compositionally biased region" description="Polar residues" evidence="1">
    <location>
        <begin position="61"/>
        <end position="84"/>
    </location>
</feature>
<feature type="compositionally biased region" description="Polar residues" evidence="1">
    <location>
        <begin position="104"/>
        <end position="129"/>
    </location>
</feature>
<accession>A0A4Y2ULQ6</accession>
<proteinExistence type="predicted"/>
<comment type="caution">
    <text evidence="2">The sequence shown here is derived from an EMBL/GenBank/DDBJ whole genome shotgun (WGS) entry which is preliminary data.</text>
</comment>
<evidence type="ECO:0000313" key="2">
    <source>
        <dbReference type="EMBL" id="GBO12487.1"/>
    </source>
</evidence>
<gene>
    <name evidence="2" type="ORF">AVEN_258197_1</name>
</gene>
<protein>
    <submittedName>
        <fullName evidence="2">Uncharacterized protein</fullName>
    </submittedName>
</protein>
<evidence type="ECO:0000313" key="3">
    <source>
        <dbReference type="Proteomes" id="UP000499080"/>
    </source>
</evidence>
<dbReference type="AlphaFoldDB" id="A0A4Y2ULQ6"/>
<organism evidence="2 3">
    <name type="scientific">Araneus ventricosus</name>
    <name type="common">Orbweaver spider</name>
    <name type="synonym">Epeira ventricosa</name>
    <dbReference type="NCBI Taxonomy" id="182803"/>
    <lineage>
        <taxon>Eukaryota</taxon>
        <taxon>Metazoa</taxon>
        <taxon>Ecdysozoa</taxon>
        <taxon>Arthropoda</taxon>
        <taxon>Chelicerata</taxon>
        <taxon>Arachnida</taxon>
        <taxon>Araneae</taxon>
        <taxon>Araneomorphae</taxon>
        <taxon>Entelegynae</taxon>
        <taxon>Araneoidea</taxon>
        <taxon>Araneidae</taxon>
        <taxon>Araneus</taxon>
    </lineage>
</organism>
<dbReference type="Proteomes" id="UP000499080">
    <property type="component" value="Unassembled WGS sequence"/>
</dbReference>
<evidence type="ECO:0000256" key="1">
    <source>
        <dbReference type="SAM" id="MobiDB-lite"/>
    </source>
</evidence>
<dbReference type="EMBL" id="BGPR01037013">
    <property type="protein sequence ID" value="GBO12487.1"/>
    <property type="molecule type" value="Genomic_DNA"/>
</dbReference>
<keyword evidence="3" id="KW-1185">Reference proteome</keyword>
<reference evidence="2 3" key="1">
    <citation type="journal article" date="2019" name="Sci. Rep.">
        <title>Orb-weaving spider Araneus ventricosus genome elucidates the spidroin gene catalogue.</title>
        <authorList>
            <person name="Kono N."/>
            <person name="Nakamura H."/>
            <person name="Ohtoshi R."/>
            <person name="Moran D.A.P."/>
            <person name="Shinohara A."/>
            <person name="Yoshida Y."/>
            <person name="Fujiwara M."/>
            <person name="Mori M."/>
            <person name="Tomita M."/>
            <person name="Arakawa K."/>
        </authorList>
    </citation>
    <scope>NUCLEOTIDE SEQUENCE [LARGE SCALE GENOMIC DNA]</scope>
</reference>